<protein>
    <submittedName>
        <fullName evidence="1">Uncharacterized protein</fullName>
    </submittedName>
</protein>
<comment type="caution">
    <text evidence="1">The sequence shown here is derived from an EMBL/GenBank/DDBJ whole genome shotgun (WGS) entry which is preliminary data.</text>
</comment>
<name>A0A8J7M9R4_9BACT</name>
<gene>
    <name evidence="1" type="ORF">JIN82_00040</name>
</gene>
<dbReference type="EMBL" id="JAENIM010000004">
    <property type="protein sequence ID" value="MBK1789534.1"/>
    <property type="molecule type" value="Genomic_DNA"/>
</dbReference>
<accession>A0A8J7M9R4</accession>
<evidence type="ECO:0000313" key="1">
    <source>
        <dbReference type="EMBL" id="MBK1789534.1"/>
    </source>
</evidence>
<dbReference type="AlphaFoldDB" id="A0A8J7M9R4"/>
<evidence type="ECO:0000313" key="2">
    <source>
        <dbReference type="Proteomes" id="UP000624703"/>
    </source>
</evidence>
<organism evidence="1 2">
    <name type="scientific">Persicirhabdus sediminis</name>
    <dbReference type="NCBI Taxonomy" id="454144"/>
    <lineage>
        <taxon>Bacteria</taxon>
        <taxon>Pseudomonadati</taxon>
        <taxon>Verrucomicrobiota</taxon>
        <taxon>Verrucomicrobiia</taxon>
        <taxon>Verrucomicrobiales</taxon>
        <taxon>Verrucomicrobiaceae</taxon>
        <taxon>Persicirhabdus</taxon>
    </lineage>
</organism>
<sequence length="208" mass="24045">MNKDKTRFRYHIENDTSMRFFIRQSKWVEYEESLITEEMISSSKAGIVAYPSGEAMFMYGNIYPVPNGVTFNNGAIYQDERQDYSKSLMRAGQDKVEIHHGDSLSQDEDPRSHYSTSITNISDSKIRVFKFAAYMKGFFGKLSRESEGFYCPRQFKEWFRVSDDDGWILPNQTVCDPDNFGYGKGLWLYFFEDESGGVFIGSATLGRD</sequence>
<keyword evidence="2" id="KW-1185">Reference proteome</keyword>
<dbReference type="Proteomes" id="UP000624703">
    <property type="component" value="Unassembled WGS sequence"/>
</dbReference>
<proteinExistence type="predicted"/>
<dbReference type="RefSeq" id="WP_200309479.1">
    <property type="nucleotide sequence ID" value="NZ_JAENIM010000004.1"/>
</dbReference>
<reference evidence="1" key="1">
    <citation type="submission" date="2021-01" db="EMBL/GenBank/DDBJ databases">
        <title>Modified the classification status of verrucomicrobia.</title>
        <authorList>
            <person name="Feng X."/>
        </authorList>
    </citation>
    <scope>NUCLEOTIDE SEQUENCE</scope>
    <source>
        <strain evidence="1">_KCTC 22039</strain>
    </source>
</reference>